<protein>
    <submittedName>
        <fullName evidence="2">Uncharacterized protein</fullName>
    </submittedName>
</protein>
<accession>A0A4C1VHS0</accession>
<reference evidence="2 3" key="1">
    <citation type="journal article" date="2019" name="Commun. Biol.">
        <title>The bagworm genome reveals a unique fibroin gene that provides high tensile strength.</title>
        <authorList>
            <person name="Kono N."/>
            <person name="Nakamura H."/>
            <person name="Ohtoshi R."/>
            <person name="Tomita M."/>
            <person name="Numata K."/>
            <person name="Arakawa K."/>
        </authorList>
    </citation>
    <scope>NUCLEOTIDE SEQUENCE [LARGE SCALE GENOMIC DNA]</scope>
</reference>
<evidence type="ECO:0000256" key="1">
    <source>
        <dbReference type="SAM" id="MobiDB-lite"/>
    </source>
</evidence>
<evidence type="ECO:0000313" key="2">
    <source>
        <dbReference type="EMBL" id="GBP38193.1"/>
    </source>
</evidence>
<name>A0A4C1VHS0_EUMVA</name>
<feature type="region of interest" description="Disordered" evidence="1">
    <location>
        <begin position="120"/>
        <end position="146"/>
    </location>
</feature>
<evidence type="ECO:0000313" key="3">
    <source>
        <dbReference type="Proteomes" id="UP000299102"/>
    </source>
</evidence>
<sequence>MYAWGGGDGNTPENHKDGCAFSGSRISRRVGMHRRSGIGAPSRFGAYPHAHKMYVHIYIHNWKTQIFEVGVKCNEELRCRNDHKPRTSARSGGGADAVRDLAEISRELFSLSTRSLQQCRRRPAGAPRHYGAAAQRHDIVQLPGPG</sequence>
<keyword evidence="3" id="KW-1185">Reference proteome</keyword>
<dbReference type="Proteomes" id="UP000299102">
    <property type="component" value="Unassembled WGS sequence"/>
</dbReference>
<comment type="caution">
    <text evidence="2">The sequence shown here is derived from an EMBL/GenBank/DDBJ whole genome shotgun (WGS) entry which is preliminary data.</text>
</comment>
<organism evidence="2 3">
    <name type="scientific">Eumeta variegata</name>
    <name type="common">Bagworm moth</name>
    <name type="synonym">Eumeta japonica</name>
    <dbReference type="NCBI Taxonomy" id="151549"/>
    <lineage>
        <taxon>Eukaryota</taxon>
        <taxon>Metazoa</taxon>
        <taxon>Ecdysozoa</taxon>
        <taxon>Arthropoda</taxon>
        <taxon>Hexapoda</taxon>
        <taxon>Insecta</taxon>
        <taxon>Pterygota</taxon>
        <taxon>Neoptera</taxon>
        <taxon>Endopterygota</taxon>
        <taxon>Lepidoptera</taxon>
        <taxon>Glossata</taxon>
        <taxon>Ditrysia</taxon>
        <taxon>Tineoidea</taxon>
        <taxon>Psychidae</taxon>
        <taxon>Oiketicinae</taxon>
        <taxon>Eumeta</taxon>
    </lineage>
</organism>
<dbReference type="AlphaFoldDB" id="A0A4C1VHS0"/>
<gene>
    <name evidence="2" type="ORF">EVAR_18072_1</name>
</gene>
<proteinExistence type="predicted"/>
<feature type="region of interest" description="Disordered" evidence="1">
    <location>
        <begin position="1"/>
        <end position="22"/>
    </location>
</feature>
<dbReference type="EMBL" id="BGZK01000345">
    <property type="protein sequence ID" value="GBP38193.1"/>
    <property type="molecule type" value="Genomic_DNA"/>
</dbReference>